<dbReference type="PROSITE" id="PS00139">
    <property type="entry name" value="THIOL_PROTEASE_CYS"/>
    <property type="match status" value="1"/>
</dbReference>
<dbReference type="InterPro" id="IPR000668">
    <property type="entry name" value="Peptidase_C1A_C"/>
</dbReference>
<dbReference type="GO" id="GO:0006508">
    <property type="term" value="P:proteolysis"/>
    <property type="evidence" value="ECO:0007669"/>
    <property type="project" value="UniProtKB-KW"/>
</dbReference>
<dbReference type="InterPro" id="IPR039417">
    <property type="entry name" value="Peptidase_C1A_papain-like"/>
</dbReference>
<dbReference type="InterPro" id="IPR000169">
    <property type="entry name" value="Pept_cys_AS"/>
</dbReference>
<name>A0ABD3KPH5_EUCGL</name>
<dbReference type="EMBL" id="JBJKBG010000004">
    <property type="protein sequence ID" value="KAL3741721.1"/>
    <property type="molecule type" value="Genomic_DNA"/>
</dbReference>
<dbReference type="Pfam" id="PF08246">
    <property type="entry name" value="Inhibitor_I29"/>
    <property type="match status" value="1"/>
</dbReference>
<dbReference type="PROSITE" id="PS00639">
    <property type="entry name" value="THIOL_PROTEASE_HIS"/>
    <property type="match status" value="1"/>
</dbReference>
<dbReference type="Gene3D" id="3.90.70.10">
    <property type="entry name" value="Cysteine proteinases"/>
    <property type="match status" value="1"/>
</dbReference>
<keyword evidence="5" id="KW-0788">Thiol protease</keyword>
<dbReference type="Pfam" id="PF00112">
    <property type="entry name" value="Peptidase_C1"/>
    <property type="match status" value="1"/>
</dbReference>
<evidence type="ECO:0000256" key="4">
    <source>
        <dbReference type="ARBA" id="ARBA00022801"/>
    </source>
</evidence>
<dbReference type="SUPFAM" id="SSF54001">
    <property type="entry name" value="Cysteine proteinases"/>
    <property type="match status" value="1"/>
</dbReference>
<dbReference type="InterPro" id="IPR025661">
    <property type="entry name" value="Pept_asp_AS"/>
</dbReference>
<keyword evidence="11" id="KW-1185">Reference proteome</keyword>
<evidence type="ECO:0000256" key="6">
    <source>
        <dbReference type="ARBA" id="ARBA00023145"/>
    </source>
</evidence>
<organism evidence="10 11">
    <name type="scientific">Eucalyptus globulus</name>
    <name type="common">Tasmanian blue gum</name>
    <dbReference type="NCBI Taxonomy" id="34317"/>
    <lineage>
        <taxon>Eukaryota</taxon>
        <taxon>Viridiplantae</taxon>
        <taxon>Streptophyta</taxon>
        <taxon>Embryophyta</taxon>
        <taxon>Tracheophyta</taxon>
        <taxon>Spermatophyta</taxon>
        <taxon>Magnoliopsida</taxon>
        <taxon>eudicotyledons</taxon>
        <taxon>Gunneridae</taxon>
        <taxon>Pentapetalae</taxon>
        <taxon>rosids</taxon>
        <taxon>malvids</taxon>
        <taxon>Myrtales</taxon>
        <taxon>Myrtaceae</taxon>
        <taxon>Myrtoideae</taxon>
        <taxon>Eucalypteae</taxon>
        <taxon>Eucalyptus</taxon>
    </lineage>
</organism>
<keyword evidence="4" id="KW-0378">Hydrolase</keyword>
<comment type="similarity">
    <text evidence="1">Belongs to the peptidase C1 family.</text>
</comment>
<accession>A0ABD3KPH5</accession>
<evidence type="ECO:0000256" key="2">
    <source>
        <dbReference type="ARBA" id="ARBA00022670"/>
    </source>
</evidence>
<protein>
    <submittedName>
        <fullName evidence="10">Uncharacterized protein</fullName>
    </submittedName>
</protein>
<proteinExistence type="inferred from homology"/>
<keyword evidence="3" id="KW-0732">Signal</keyword>
<feature type="domain" description="Peptidase C1A papain C-terminal" evidence="8">
    <location>
        <begin position="124"/>
        <end position="341"/>
    </location>
</feature>
<reference evidence="10 11" key="1">
    <citation type="submission" date="2024-11" db="EMBL/GenBank/DDBJ databases">
        <title>Chromosome-level genome assembly of Eucalyptus globulus Labill. provides insights into its genome evolution.</title>
        <authorList>
            <person name="Li X."/>
        </authorList>
    </citation>
    <scope>NUCLEOTIDE SEQUENCE [LARGE SCALE GENOMIC DNA]</scope>
    <source>
        <strain evidence="10">CL2024</strain>
        <tissue evidence="10">Fresh tender leaves</tissue>
    </source>
</reference>
<evidence type="ECO:0000256" key="1">
    <source>
        <dbReference type="ARBA" id="ARBA00008455"/>
    </source>
</evidence>
<evidence type="ECO:0000256" key="7">
    <source>
        <dbReference type="ARBA" id="ARBA00023157"/>
    </source>
</evidence>
<keyword evidence="6" id="KW-0865">Zymogen</keyword>
<keyword evidence="2" id="KW-0645">Protease</keyword>
<dbReference type="FunFam" id="3.90.70.10:FF:000023">
    <property type="entry name" value="Senescence-specific cysteine protease SAG39"/>
    <property type="match status" value="1"/>
</dbReference>
<dbReference type="InterPro" id="IPR013128">
    <property type="entry name" value="Peptidase_C1A"/>
</dbReference>
<dbReference type="PRINTS" id="PR00705">
    <property type="entry name" value="PAPAIN"/>
</dbReference>
<dbReference type="AlphaFoldDB" id="A0ABD3KPH5"/>
<dbReference type="SMART" id="SM00848">
    <property type="entry name" value="Inhibitor_I29"/>
    <property type="match status" value="1"/>
</dbReference>
<keyword evidence="7" id="KW-1015">Disulfide bond</keyword>
<feature type="domain" description="Cathepsin propeptide inhibitor" evidence="9">
    <location>
        <begin position="38"/>
        <end position="95"/>
    </location>
</feature>
<evidence type="ECO:0000313" key="10">
    <source>
        <dbReference type="EMBL" id="KAL3741721.1"/>
    </source>
</evidence>
<dbReference type="SMART" id="SM00645">
    <property type="entry name" value="Pept_C1"/>
    <property type="match status" value="1"/>
</dbReference>
<evidence type="ECO:0000256" key="3">
    <source>
        <dbReference type="ARBA" id="ARBA00022729"/>
    </source>
</evidence>
<evidence type="ECO:0000313" key="11">
    <source>
        <dbReference type="Proteomes" id="UP001634007"/>
    </source>
</evidence>
<dbReference type="Proteomes" id="UP001634007">
    <property type="component" value="Unassembled WGS sequence"/>
</dbReference>
<sequence length="342" mass="37499">MALFVDRKFILVAAMVLGLYASQAWARELLELSMRERHEQWMARHGRVYKADGEKERRFMIFKNNVEFIESFNENNARPYKLGINGFADLTNDEFKATRNGYKRSSSVSSSGPKSFRYENVTAVPSTVDWRQKGAVTPVKEQGQCGCCWAFSAVAATEGIHQLTTGNLVSLSVQQLVDCDTKGDNRGCAGGFVNAAFKFIIDNDGLTTEDNYPYEAVKGTCDAGQAESPAAKITGYEDVPSNSESALLQAVANQPVSVAIDADGRHFQFYSGGVFTGDCQTDLDHGVTVVGYGTSDDGTKYWLVKNSWGAEWGENGYIRMKRDIDAVEGLCGIAIRAAYPTA</sequence>
<dbReference type="PROSITE" id="PS00640">
    <property type="entry name" value="THIOL_PROTEASE_ASN"/>
    <property type="match status" value="1"/>
</dbReference>
<evidence type="ECO:0000259" key="8">
    <source>
        <dbReference type="SMART" id="SM00645"/>
    </source>
</evidence>
<evidence type="ECO:0000256" key="5">
    <source>
        <dbReference type="ARBA" id="ARBA00022807"/>
    </source>
</evidence>
<evidence type="ECO:0000259" key="9">
    <source>
        <dbReference type="SMART" id="SM00848"/>
    </source>
</evidence>
<dbReference type="InterPro" id="IPR013201">
    <property type="entry name" value="Prot_inhib_I29"/>
</dbReference>
<dbReference type="InterPro" id="IPR038765">
    <property type="entry name" value="Papain-like_cys_pep_sf"/>
</dbReference>
<dbReference type="CDD" id="cd02248">
    <property type="entry name" value="Peptidase_C1A"/>
    <property type="match status" value="1"/>
</dbReference>
<dbReference type="InterPro" id="IPR025660">
    <property type="entry name" value="Pept_his_AS"/>
</dbReference>
<comment type="caution">
    <text evidence="10">The sequence shown here is derived from an EMBL/GenBank/DDBJ whole genome shotgun (WGS) entry which is preliminary data.</text>
</comment>
<dbReference type="PANTHER" id="PTHR12411">
    <property type="entry name" value="CYSTEINE PROTEASE FAMILY C1-RELATED"/>
    <property type="match status" value="1"/>
</dbReference>
<gene>
    <name evidence="10" type="ORF">ACJRO7_017227</name>
</gene>
<dbReference type="GO" id="GO:0008234">
    <property type="term" value="F:cysteine-type peptidase activity"/>
    <property type="evidence" value="ECO:0007669"/>
    <property type="project" value="UniProtKB-KW"/>
</dbReference>